<proteinExistence type="predicted"/>
<protein>
    <submittedName>
        <fullName evidence="1">Uncharacterized protein</fullName>
    </submittedName>
</protein>
<organism evidence="1">
    <name type="scientific">Timema bartmani</name>
    <dbReference type="NCBI Taxonomy" id="61472"/>
    <lineage>
        <taxon>Eukaryota</taxon>
        <taxon>Metazoa</taxon>
        <taxon>Ecdysozoa</taxon>
        <taxon>Arthropoda</taxon>
        <taxon>Hexapoda</taxon>
        <taxon>Insecta</taxon>
        <taxon>Pterygota</taxon>
        <taxon>Neoptera</taxon>
        <taxon>Polyneoptera</taxon>
        <taxon>Phasmatodea</taxon>
        <taxon>Timematodea</taxon>
        <taxon>Timematoidea</taxon>
        <taxon>Timematidae</taxon>
        <taxon>Timema</taxon>
    </lineage>
</organism>
<accession>A0A7R9HZF0</accession>
<dbReference type="AlphaFoldDB" id="A0A7R9HZF0"/>
<dbReference type="EMBL" id="OD565242">
    <property type="protein sequence ID" value="CAD7441216.1"/>
    <property type="molecule type" value="Genomic_DNA"/>
</dbReference>
<evidence type="ECO:0000313" key="1">
    <source>
        <dbReference type="EMBL" id="CAD7441216.1"/>
    </source>
</evidence>
<sequence length="166" mass="18237">MVTRGPRGKGNFRGQSRGLARLESPRASANLGFPRSILVHTSHIDGKSSPVSVRWSAEKVVSGTWRERGFVCSLWPTLKTISGTLLNTRLVTVEPGSVYRHATIELRRKKVSDSSSGPQVLKRVGLESLADSLLLSHKLGTTNFETSRVVKTDTTLAAYERIQLHS</sequence>
<gene>
    <name evidence="1" type="ORF">TBIB3V08_LOCUS3689</name>
</gene>
<name>A0A7R9HZF0_9NEOP</name>
<reference evidence="1" key="1">
    <citation type="submission" date="2020-11" db="EMBL/GenBank/DDBJ databases">
        <authorList>
            <person name="Tran Van P."/>
        </authorList>
    </citation>
    <scope>NUCLEOTIDE SEQUENCE</scope>
</reference>